<dbReference type="SFLD" id="SFLDG01129">
    <property type="entry name" value="C1.5:_HAD__Beta-PGM__Phosphata"/>
    <property type="match status" value="1"/>
</dbReference>
<evidence type="ECO:0000313" key="2">
    <source>
        <dbReference type="Proteomes" id="UP001497444"/>
    </source>
</evidence>
<reference evidence="1" key="1">
    <citation type="submission" date="2024-02" db="EMBL/GenBank/DDBJ databases">
        <authorList>
            <consortium name="ELIXIR-Norway"/>
            <consortium name="Elixir Norway"/>
        </authorList>
    </citation>
    <scope>NUCLEOTIDE SEQUENCE</scope>
</reference>
<dbReference type="EMBL" id="OZ020100">
    <property type="protein sequence ID" value="CAK9273901.1"/>
    <property type="molecule type" value="Genomic_DNA"/>
</dbReference>
<dbReference type="Gene3D" id="3.40.50.1000">
    <property type="entry name" value="HAD superfamily/HAD-like"/>
    <property type="match status" value="1"/>
</dbReference>
<keyword evidence="2" id="KW-1185">Reference proteome</keyword>
<dbReference type="InterPro" id="IPR006439">
    <property type="entry name" value="HAD-SF_hydro_IA"/>
</dbReference>
<sequence>MAGMSSRVMLLSIPSLGMHRVTGISSMLRSRLPFQPCHAQRAFNSGESEMGKPYGALLLDVGGTLLETSQPVPDVYAAFGAKYGVKTTPADIKKGFKRAFAEPWPERLRYEGDGRPFWRYAVATATGCADEAYFEELYQHFAKGDAWKVADGAVDALEHLRTAGVKLAVVSNFDSRLRPVLQDLQVYTLFDAVIISAEVGYEKPAQEIFEAALNQLGAEAMDAVHVGDDLVNDKQGANRAGIDAWLWKKDVKSFVELTNLVLRPVTRSAR</sequence>
<dbReference type="NCBIfam" id="TIGR01549">
    <property type="entry name" value="HAD-SF-IA-v1"/>
    <property type="match status" value="1"/>
</dbReference>
<dbReference type="SUPFAM" id="SSF56784">
    <property type="entry name" value="HAD-like"/>
    <property type="match status" value="1"/>
</dbReference>
<dbReference type="Gene3D" id="1.10.150.720">
    <property type="entry name" value="Haloacid dehalogenase-like hydrolase"/>
    <property type="match status" value="1"/>
</dbReference>
<dbReference type="InterPro" id="IPR023214">
    <property type="entry name" value="HAD_sf"/>
</dbReference>
<dbReference type="NCBIfam" id="TIGR02252">
    <property type="entry name" value="DREG-2"/>
    <property type="match status" value="1"/>
</dbReference>
<dbReference type="PANTHER" id="PTHR46649">
    <property type="match status" value="1"/>
</dbReference>
<dbReference type="InterPro" id="IPR011949">
    <property type="entry name" value="HAD-SF_hydro_IA_REG-2-like"/>
</dbReference>
<name>A0ABP0X646_9BRYO</name>
<dbReference type="CDD" id="cd16415">
    <property type="entry name" value="HAD_dREG-2_like"/>
    <property type="match status" value="1"/>
</dbReference>
<organism evidence="1 2">
    <name type="scientific">Sphagnum jensenii</name>
    <dbReference type="NCBI Taxonomy" id="128206"/>
    <lineage>
        <taxon>Eukaryota</taxon>
        <taxon>Viridiplantae</taxon>
        <taxon>Streptophyta</taxon>
        <taxon>Embryophyta</taxon>
        <taxon>Bryophyta</taxon>
        <taxon>Sphagnophytina</taxon>
        <taxon>Sphagnopsida</taxon>
        <taxon>Sphagnales</taxon>
        <taxon>Sphagnaceae</taxon>
        <taxon>Sphagnum</taxon>
    </lineage>
</organism>
<dbReference type="Proteomes" id="UP001497444">
    <property type="component" value="Chromosome 5"/>
</dbReference>
<proteinExistence type="predicted"/>
<evidence type="ECO:0000313" key="1">
    <source>
        <dbReference type="EMBL" id="CAK9273901.1"/>
    </source>
</evidence>
<evidence type="ECO:0008006" key="3">
    <source>
        <dbReference type="Google" id="ProtNLM"/>
    </source>
</evidence>
<dbReference type="PRINTS" id="PR00413">
    <property type="entry name" value="HADHALOGNASE"/>
</dbReference>
<dbReference type="NCBIfam" id="TIGR01509">
    <property type="entry name" value="HAD-SF-IA-v3"/>
    <property type="match status" value="1"/>
</dbReference>
<dbReference type="PANTHER" id="PTHR46649:SF5">
    <property type="entry name" value="F14L17.7 PROTEIN"/>
    <property type="match status" value="1"/>
</dbReference>
<dbReference type="InterPro" id="IPR044924">
    <property type="entry name" value="HAD-SF_hydro_IA_REG-2-like_cap"/>
</dbReference>
<dbReference type="InterPro" id="IPR036412">
    <property type="entry name" value="HAD-like_sf"/>
</dbReference>
<dbReference type="Pfam" id="PF00702">
    <property type="entry name" value="Hydrolase"/>
    <property type="match status" value="1"/>
</dbReference>
<accession>A0ABP0X646</accession>
<protein>
    <recommendedName>
        <fullName evidence="3">Haloacid dehalogenase-like hydrolase domain-containing protein 3</fullName>
    </recommendedName>
</protein>
<gene>
    <name evidence="1" type="ORF">CSSPJE1EN1_LOCUS19379</name>
</gene>
<dbReference type="SFLD" id="SFLDS00003">
    <property type="entry name" value="Haloacid_Dehalogenase"/>
    <property type="match status" value="1"/>
</dbReference>